<accession>A0A8C4ID82</accession>
<dbReference type="GO" id="GO:0004740">
    <property type="term" value="F:pyruvate dehydrogenase (acetyl-transferring) kinase activity"/>
    <property type="evidence" value="ECO:0007669"/>
    <property type="project" value="TreeGrafter"/>
</dbReference>
<dbReference type="SMART" id="SM00387">
    <property type="entry name" value="HATPase_c"/>
    <property type="match status" value="1"/>
</dbReference>
<dbReference type="GO" id="GO:0010906">
    <property type="term" value="P:regulation of glucose metabolic process"/>
    <property type="evidence" value="ECO:0007669"/>
    <property type="project" value="TreeGrafter"/>
</dbReference>
<evidence type="ECO:0000313" key="11">
    <source>
        <dbReference type="Ensembl" id="ENSDLAP00005056005.2"/>
    </source>
</evidence>
<comment type="similarity">
    <text evidence="2 9">Belongs to the PDK/BCKDK protein kinase family.</text>
</comment>
<evidence type="ECO:0000256" key="5">
    <source>
        <dbReference type="ARBA" id="ARBA00022777"/>
    </source>
</evidence>
<keyword evidence="5 9" id="KW-0418">Kinase</keyword>
<proteinExistence type="inferred from homology"/>
<dbReference type="InterPro" id="IPR036784">
    <property type="entry name" value="AK/P_DHK_N_sf"/>
</dbReference>
<dbReference type="FunFam" id="3.30.565.10:FF:000007">
    <property type="entry name" value="Mitochondrial pyruvate dehydrogenase kinase isoform 2"/>
    <property type="match status" value="1"/>
</dbReference>
<dbReference type="InterPro" id="IPR039028">
    <property type="entry name" value="BCKD/PDK"/>
</dbReference>
<dbReference type="SUPFAM" id="SSF69012">
    <property type="entry name" value="alpha-ketoacid dehydrogenase kinase, N-terminal domain"/>
    <property type="match status" value="1"/>
</dbReference>
<keyword evidence="6 9" id="KW-0067">ATP-binding</keyword>
<feature type="domain" description="Histidine kinase" evidence="10">
    <location>
        <begin position="237"/>
        <end position="360"/>
    </location>
</feature>
<dbReference type="FunFam" id="1.20.140.20:FF:000001">
    <property type="entry name" value="[Pyruvate dehydrogenase (acetyl-transferring)] kinase isozyme 2, mitochondrial"/>
    <property type="match status" value="1"/>
</dbReference>
<dbReference type="Pfam" id="PF10436">
    <property type="entry name" value="BCDHK_Adom3"/>
    <property type="match status" value="1"/>
</dbReference>
<keyword evidence="12" id="KW-1185">Reference proteome</keyword>
<dbReference type="Gene3D" id="1.20.140.20">
    <property type="entry name" value="Alpha-ketoacid/pyruvate dehydrogenase kinase, N-terminal domain"/>
    <property type="match status" value="1"/>
</dbReference>
<dbReference type="Pfam" id="PF02518">
    <property type="entry name" value="HATPase_c"/>
    <property type="match status" value="1"/>
</dbReference>
<evidence type="ECO:0000256" key="6">
    <source>
        <dbReference type="ARBA" id="ARBA00022840"/>
    </source>
</evidence>
<dbReference type="Ensembl" id="ENSDLAT00005059439.2">
    <property type="protein sequence ID" value="ENSDLAP00005056005.2"/>
    <property type="gene ID" value="ENSDLAG00005023763.2"/>
</dbReference>
<organism evidence="11 12">
    <name type="scientific">Dicentrarchus labrax</name>
    <name type="common">European seabass</name>
    <name type="synonym">Morone labrax</name>
    <dbReference type="NCBI Taxonomy" id="13489"/>
    <lineage>
        <taxon>Eukaryota</taxon>
        <taxon>Metazoa</taxon>
        <taxon>Chordata</taxon>
        <taxon>Craniata</taxon>
        <taxon>Vertebrata</taxon>
        <taxon>Euteleostomi</taxon>
        <taxon>Actinopterygii</taxon>
        <taxon>Neopterygii</taxon>
        <taxon>Teleostei</taxon>
        <taxon>Neoteleostei</taxon>
        <taxon>Acanthomorphata</taxon>
        <taxon>Eupercaria</taxon>
        <taxon>Moronidae</taxon>
        <taxon>Dicentrarchus</taxon>
    </lineage>
</organism>
<dbReference type="CDD" id="cd16929">
    <property type="entry name" value="HATPase_PDK-like"/>
    <property type="match status" value="1"/>
</dbReference>
<dbReference type="GeneTree" id="ENSGT01030000234646"/>
<dbReference type="Gene3D" id="3.30.565.10">
    <property type="entry name" value="Histidine kinase-like ATPase, C-terminal domain"/>
    <property type="match status" value="1"/>
</dbReference>
<comment type="subcellular location">
    <subcellularLocation>
        <location evidence="1 9">Mitochondrion matrix</location>
    </subcellularLocation>
</comment>
<keyword evidence="3 9" id="KW-0808">Transferase</keyword>
<dbReference type="GO" id="GO:0005759">
    <property type="term" value="C:mitochondrial matrix"/>
    <property type="evidence" value="ECO:0007669"/>
    <property type="project" value="UniProtKB-SubCell"/>
</dbReference>
<dbReference type="EC" id="2.7.11.-" evidence="9"/>
<dbReference type="InterPro" id="IPR036890">
    <property type="entry name" value="HATPase_C_sf"/>
</dbReference>
<keyword evidence="4 9" id="KW-0547">Nucleotide-binding</keyword>
<evidence type="ECO:0000256" key="1">
    <source>
        <dbReference type="ARBA" id="ARBA00004305"/>
    </source>
</evidence>
<dbReference type="PROSITE" id="PS50109">
    <property type="entry name" value="HIS_KIN"/>
    <property type="match status" value="1"/>
</dbReference>
<reference evidence="11" key="2">
    <citation type="submission" date="2025-09" db="UniProtKB">
        <authorList>
            <consortium name="Ensembl"/>
        </authorList>
    </citation>
    <scope>IDENTIFICATION</scope>
</reference>
<dbReference type="InterPro" id="IPR005467">
    <property type="entry name" value="His_kinase_dom"/>
</dbReference>
<evidence type="ECO:0000256" key="2">
    <source>
        <dbReference type="ARBA" id="ARBA00006155"/>
    </source>
</evidence>
<dbReference type="InterPro" id="IPR018955">
    <property type="entry name" value="BCDHK/PDK_N"/>
</dbReference>
<name>A0A8C4ID82_DICLA</name>
<dbReference type="SUPFAM" id="SSF55874">
    <property type="entry name" value="ATPase domain of HSP90 chaperone/DNA topoisomerase II/histidine kinase"/>
    <property type="match status" value="1"/>
</dbReference>
<dbReference type="PANTHER" id="PTHR11947">
    <property type="entry name" value="PYRUVATE DEHYDROGENASE KINASE"/>
    <property type="match status" value="1"/>
</dbReference>
<evidence type="ECO:0000256" key="7">
    <source>
        <dbReference type="ARBA" id="ARBA00022946"/>
    </source>
</evidence>
<sequence length="404" mass="45983">MKFVRFIMKNAAMASVPKHIEHFSKFSPSPLSMKQFLDFGSINACEKTSFVFLRQELPVRLSNIMKEINLLPDKLLTTQPVKMVQSWYIQSLIEILEFLDKNPDDYKVLGEFVDALVTIRNRHNDVVPTMAQGIIEYKETFPHDAVTNQNIQYFLDRFYMSRISIRMLINQHTLIFDGSANPVHPNTIGSIDPLCQVGDVVQGKYEFMLLGGIKEHCLFFPPCADKKNLPISIVYVPSHLYHMLFELFKNAMRATIETHENSNNLPPIQVMVSLGGEDMSIKVSDKGGGVPFRRIENLFSYMYSTAPAPQMGEHTRPPLAGFGYGLPISRLYAKYFQGDLQLYSMEGHGTDAVIYLKALSTDSIERLPVYNKTALKNYKVSQEADDWCIPSKEPLDLSNYKVAK</sequence>
<dbReference type="AlphaFoldDB" id="A0A8C4ID82"/>
<dbReference type="InterPro" id="IPR003594">
    <property type="entry name" value="HATPase_dom"/>
</dbReference>
<evidence type="ECO:0000256" key="4">
    <source>
        <dbReference type="ARBA" id="ARBA00022741"/>
    </source>
</evidence>
<evidence type="ECO:0000256" key="9">
    <source>
        <dbReference type="RuleBase" id="RU366032"/>
    </source>
</evidence>
<evidence type="ECO:0000256" key="8">
    <source>
        <dbReference type="ARBA" id="ARBA00023128"/>
    </source>
</evidence>
<dbReference type="Proteomes" id="UP000694389">
    <property type="component" value="Unassembled WGS sequence"/>
</dbReference>
<gene>
    <name evidence="11" type="primary">pdk2a</name>
</gene>
<evidence type="ECO:0000259" key="10">
    <source>
        <dbReference type="PROSITE" id="PS50109"/>
    </source>
</evidence>
<reference evidence="11" key="1">
    <citation type="submission" date="2025-08" db="UniProtKB">
        <authorList>
            <consortium name="Ensembl"/>
        </authorList>
    </citation>
    <scope>IDENTIFICATION</scope>
</reference>
<keyword evidence="7" id="KW-0809">Transit peptide</keyword>
<protein>
    <recommendedName>
        <fullName evidence="9">Protein-serine/threonine kinase</fullName>
        <ecNumber evidence="9">2.7.11.-</ecNumber>
    </recommendedName>
</protein>
<keyword evidence="8 9" id="KW-0496">Mitochondrion</keyword>
<dbReference type="PANTHER" id="PTHR11947:SF15">
    <property type="entry name" value="[PYRUVATE DEHYDROGENASE (ACETYL-TRANSFERRING)] KINASE ISOZYME 2, MITOCHONDRIAL"/>
    <property type="match status" value="1"/>
</dbReference>
<evidence type="ECO:0000256" key="3">
    <source>
        <dbReference type="ARBA" id="ARBA00022679"/>
    </source>
</evidence>
<evidence type="ECO:0000313" key="12">
    <source>
        <dbReference type="Proteomes" id="UP000694389"/>
    </source>
</evidence>
<dbReference type="GO" id="GO:0005524">
    <property type="term" value="F:ATP binding"/>
    <property type="evidence" value="ECO:0007669"/>
    <property type="project" value="UniProtKB-UniRule"/>
</dbReference>